<keyword evidence="3" id="KW-0964">Secreted</keyword>
<comment type="similarity">
    <text evidence="2">Belongs to the alpha-defensin family.</text>
</comment>
<keyword evidence="12" id="KW-1185">Reference proteome</keyword>
<keyword evidence="5 10" id="KW-0732">Signal</keyword>
<feature type="chain" id="PRO_5045315799" evidence="10">
    <location>
        <begin position="20"/>
        <end position="96"/>
    </location>
</feature>
<dbReference type="Proteomes" id="UP000694910">
    <property type="component" value="Unplaced"/>
</dbReference>
<feature type="signal peptide" evidence="10">
    <location>
        <begin position="1"/>
        <end position="19"/>
    </location>
</feature>
<dbReference type="InterPro" id="IPR016327">
    <property type="entry name" value="Alpha-defensin"/>
</dbReference>
<sequence length="96" mass="10354">MRTLALLTALLLLALQAQAEPLRERADEVPAQDQPEAEVQDMTISFDGDERSARDASGTGTTIICHCSRTFCSGREVQGGTCTLIPPGTIYPLCCR</sequence>
<dbReference type="PANTHER" id="PTHR11876:SF28">
    <property type="entry name" value="ALPHA-DEFENSIN 1"/>
    <property type="match status" value="1"/>
</dbReference>
<dbReference type="SMART" id="SM01418">
    <property type="entry name" value="Defensin_propep"/>
    <property type="match status" value="1"/>
</dbReference>
<evidence type="ECO:0000256" key="9">
    <source>
        <dbReference type="SAM" id="MobiDB-lite"/>
    </source>
</evidence>
<accession>A0ABM0I5A3</accession>
<evidence type="ECO:0000256" key="3">
    <source>
        <dbReference type="ARBA" id="ARBA00022525"/>
    </source>
</evidence>
<evidence type="ECO:0000256" key="4">
    <source>
        <dbReference type="ARBA" id="ARBA00022529"/>
    </source>
</evidence>
<feature type="region of interest" description="Disordered" evidence="9">
    <location>
        <begin position="23"/>
        <end position="58"/>
    </location>
</feature>
<dbReference type="PIRSF" id="PIRSF001875">
    <property type="entry name" value="Alpha-defensin"/>
    <property type="match status" value="1"/>
</dbReference>
<dbReference type="Pfam" id="PF00323">
    <property type="entry name" value="Defensin_1"/>
    <property type="match status" value="1"/>
</dbReference>
<dbReference type="PANTHER" id="PTHR11876">
    <property type="entry name" value="ALPHA-DEFENSIN 1"/>
    <property type="match status" value="1"/>
</dbReference>
<evidence type="ECO:0000313" key="13">
    <source>
        <dbReference type="RefSeq" id="XP_004440633.1"/>
    </source>
</evidence>
<evidence type="ECO:0000256" key="8">
    <source>
        <dbReference type="ARBA" id="ARBA00023157"/>
    </source>
</evidence>
<comment type="subcellular location">
    <subcellularLocation>
        <location evidence="1">Secreted</location>
    </subcellularLocation>
</comment>
<evidence type="ECO:0000256" key="10">
    <source>
        <dbReference type="SAM" id="SignalP"/>
    </source>
</evidence>
<evidence type="ECO:0000256" key="5">
    <source>
        <dbReference type="ARBA" id="ARBA00022729"/>
    </source>
</evidence>
<dbReference type="Pfam" id="PF00879">
    <property type="entry name" value="Defensin_propep"/>
    <property type="match status" value="1"/>
</dbReference>
<feature type="domain" description="Alpha-defensin N-terminal" evidence="11">
    <location>
        <begin position="1"/>
        <end position="51"/>
    </location>
</feature>
<gene>
    <name evidence="13" type="primary">LOC101397716</name>
</gene>
<keyword evidence="8" id="KW-1015">Disulfide bond</keyword>
<keyword evidence="4" id="KW-0929">Antimicrobial</keyword>
<evidence type="ECO:0000313" key="12">
    <source>
        <dbReference type="Proteomes" id="UP000694910"/>
    </source>
</evidence>
<organism evidence="12 13">
    <name type="scientific">Ceratotherium simum simum</name>
    <name type="common">Southern white rhinoceros</name>
    <dbReference type="NCBI Taxonomy" id="73337"/>
    <lineage>
        <taxon>Eukaryota</taxon>
        <taxon>Metazoa</taxon>
        <taxon>Chordata</taxon>
        <taxon>Craniata</taxon>
        <taxon>Vertebrata</taxon>
        <taxon>Euteleostomi</taxon>
        <taxon>Mammalia</taxon>
        <taxon>Eutheria</taxon>
        <taxon>Laurasiatheria</taxon>
        <taxon>Perissodactyla</taxon>
        <taxon>Rhinocerotidae</taxon>
        <taxon>Ceratotherium</taxon>
    </lineage>
</organism>
<evidence type="ECO:0000256" key="6">
    <source>
        <dbReference type="ARBA" id="ARBA00022940"/>
    </source>
</evidence>
<reference evidence="13" key="1">
    <citation type="submission" date="2025-08" db="UniProtKB">
        <authorList>
            <consortium name="RefSeq"/>
        </authorList>
    </citation>
    <scope>IDENTIFICATION</scope>
</reference>
<name>A0ABM0I5A3_CERSS</name>
<evidence type="ECO:0000259" key="11">
    <source>
        <dbReference type="SMART" id="SM01418"/>
    </source>
</evidence>
<dbReference type="InterPro" id="IPR002366">
    <property type="entry name" value="Alpha-defensin_N"/>
</dbReference>
<evidence type="ECO:0000256" key="2">
    <source>
        <dbReference type="ARBA" id="ARBA00006519"/>
    </source>
</evidence>
<keyword evidence="7" id="KW-0044">Antibiotic</keyword>
<dbReference type="RefSeq" id="XP_004440633.1">
    <property type="nucleotide sequence ID" value="XM_004440576.2"/>
</dbReference>
<dbReference type="InterPro" id="IPR006081">
    <property type="entry name" value="Alpha-defensin_C"/>
</dbReference>
<evidence type="ECO:0000256" key="1">
    <source>
        <dbReference type="ARBA" id="ARBA00004613"/>
    </source>
</evidence>
<proteinExistence type="inferred from homology"/>
<evidence type="ECO:0000256" key="7">
    <source>
        <dbReference type="ARBA" id="ARBA00023022"/>
    </source>
</evidence>
<protein>
    <submittedName>
        <fullName evidence="13">Defensin-7-like</fullName>
    </submittedName>
</protein>
<dbReference type="GeneID" id="101397716"/>
<keyword evidence="6" id="KW-0211">Defensin</keyword>